<organism evidence="4 5">
    <name type="scientific">Cohnella thailandensis</name>
    <dbReference type="NCBI Taxonomy" id="557557"/>
    <lineage>
        <taxon>Bacteria</taxon>
        <taxon>Bacillati</taxon>
        <taxon>Bacillota</taxon>
        <taxon>Bacilli</taxon>
        <taxon>Bacillales</taxon>
        <taxon>Paenibacillaceae</taxon>
        <taxon>Cohnella</taxon>
    </lineage>
</organism>
<dbReference type="Pfam" id="PF08486">
    <property type="entry name" value="SpoIID"/>
    <property type="match status" value="1"/>
</dbReference>
<dbReference type="InterPro" id="IPR014225">
    <property type="entry name" value="Spore_II_D_firmicutes"/>
</dbReference>
<evidence type="ECO:0000256" key="1">
    <source>
        <dbReference type="SAM" id="MobiDB-lite"/>
    </source>
</evidence>
<feature type="domain" description="Sporulation stage II protein D amidase enhancer LytB N-terminal" evidence="3">
    <location>
        <begin position="112"/>
        <end position="219"/>
    </location>
</feature>
<dbReference type="InterPro" id="IPR013693">
    <property type="entry name" value="SpoIID/LytB_N"/>
</dbReference>
<feature type="region of interest" description="Disordered" evidence="1">
    <location>
        <begin position="50"/>
        <end position="69"/>
    </location>
</feature>
<dbReference type="AlphaFoldDB" id="A0A841T118"/>
<dbReference type="GO" id="GO:0030435">
    <property type="term" value="P:sporulation resulting in formation of a cellular spore"/>
    <property type="evidence" value="ECO:0007669"/>
    <property type="project" value="InterPro"/>
</dbReference>
<dbReference type="InterPro" id="IPR051922">
    <property type="entry name" value="Bact_Sporulation_Assoc"/>
</dbReference>
<feature type="compositionally biased region" description="Low complexity" evidence="1">
    <location>
        <begin position="50"/>
        <end position="62"/>
    </location>
</feature>
<evidence type="ECO:0000313" key="5">
    <source>
        <dbReference type="Proteomes" id="UP000535838"/>
    </source>
</evidence>
<dbReference type="Proteomes" id="UP000535838">
    <property type="component" value="Unassembled WGS sequence"/>
</dbReference>
<keyword evidence="2" id="KW-0472">Membrane</keyword>
<protein>
    <submittedName>
        <fullName evidence="4">Stage II sporulation protein D</fullName>
    </submittedName>
</protein>
<evidence type="ECO:0000259" key="3">
    <source>
        <dbReference type="Pfam" id="PF08486"/>
    </source>
</evidence>
<dbReference type="PANTHER" id="PTHR30032">
    <property type="entry name" value="N-ACETYLMURAMOYL-L-ALANINE AMIDASE-RELATED"/>
    <property type="match status" value="1"/>
</dbReference>
<dbReference type="RefSeq" id="WP_185123318.1">
    <property type="nucleotide sequence ID" value="NZ_JACJVQ010000028.1"/>
</dbReference>
<reference evidence="4 5" key="1">
    <citation type="submission" date="2020-08" db="EMBL/GenBank/DDBJ databases">
        <title>Cohnella phylogeny.</title>
        <authorList>
            <person name="Dunlap C."/>
        </authorList>
    </citation>
    <scope>NUCLEOTIDE SEQUENCE [LARGE SCALE GENOMIC DNA]</scope>
    <source>
        <strain evidence="4 5">DSM 25241</strain>
    </source>
</reference>
<dbReference type="EMBL" id="JACJVQ010000028">
    <property type="protein sequence ID" value="MBB6638113.1"/>
    <property type="molecule type" value="Genomic_DNA"/>
</dbReference>
<accession>A0A841T118</accession>
<keyword evidence="5" id="KW-1185">Reference proteome</keyword>
<evidence type="ECO:0000313" key="4">
    <source>
        <dbReference type="EMBL" id="MBB6638113.1"/>
    </source>
</evidence>
<dbReference type="NCBIfam" id="TIGR02669">
    <property type="entry name" value="SpoIID_LytB"/>
    <property type="match status" value="1"/>
</dbReference>
<dbReference type="InterPro" id="IPR013486">
    <property type="entry name" value="SpoIID/LytB"/>
</dbReference>
<sequence length="396" mass="43542">MNERLRIDWIGFVLGVGIGLIVWLFVHEQSYRLGKDKPVAVPQVRQESALPAAATATSDSPSNGGGNAPVLEEAVKKNAEERQPSASLDKKAEQAEALRSLERLKIKVYLTEEKRVESVSLEQYVRGVVAAELPLEFEPAAMEAQALAARTYIVRRLLLEDRTGIPETGAASEADVTDTVSHQVYKSLKEMQELKQSNEQGWNKVNLATLRTKGRVIVYEGEPIEALYFASSNGHTENSEEVFGTKLPYLRSVDSPWDRTEASDWVEKSTFSLAEFYRKMGVGSVAAVAGGAGKSSIRILDLTDGGRVKELLVGDERIPGKTVREKLGLRSAAFTLKQDKRGVHITTYGSGHGVGMSQWGAEGMAEQGMRAEEIIEYYYKGVQLAEASDWLPKLPL</sequence>
<proteinExistence type="predicted"/>
<evidence type="ECO:0000256" key="2">
    <source>
        <dbReference type="SAM" id="Phobius"/>
    </source>
</evidence>
<dbReference type="NCBIfam" id="TIGR02870">
    <property type="entry name" value="spore_II_D"/>
    <property type="match status" value="1"/>
</dbReference>
<dbReference type="GO" id="GO:0030288">
    <property type="term" value="C:outer membrane-bounded periplasmic space"/>
    <property type="evidence" value="ECO:0007669"/>
    <property type="project" value="TreeGrafter"/>
</dbReference>
<keyword evidence="2" id="KW-1133">Transmembrane helix</keyword>
<dbReference type="PANTHER" id="PTHR30032:SF4">
    <property type="entry name" value="AMIDASE ENHANCER"/>
    <property type="match status" value="1"/>
</dbReference>
<gene>
    <name evidence="4" type="primary">spoIID</name>
    <name evidence="4" type="ORF">H7B67_28620</name>
</gene>
<feature type="transmembrane region" description="Helical" evidence="2">
    <location>
        <begin position="7"/>
        <end position="26"/>
    </location>
</feature>
<name>A0A841T118_9BACL</name>
<comment type="caution">
    <text evidence="4">The sequence shown here is derived from an EMBL/GenBank/DDBJ whole genome shotgun (WGS) entry which is preliminary data.</text>
</comment>
<keyword evidence="2" id="KW-0812">Transmembrane</keyword>